<evidence type="ECO:0000313" key="2">
    <source>
        <dbReference type="Proteomes" id="UP000737018"/>
    </source>
</evidence>
<comment type="caution">
    <text evidence="1">The sequence shown here is derived from an EMBL/GenBank/DDBJ whole genome shotgun (WGS) entry which is preliminary data.</text>
</comment>
<organism evidence="1 2">
    <name type="scientific">Castanea mollissima</name>
    <name type="common">Chinese chestnut</name>
    <dbReference type="NCBI Taxonomy" id="60419"/>
    <lineage>
        <taxon>Eukaryota</taxon>
        <taxon>Viridiplantae</taxon>
        <taxon>Streptophyta</taxon>
        <taxon>Embryophyta</taxon>
        <taxon>Tracheophyta</taxon>
        <taxon>Spermatophyta</taxon>
        <taxon>Magnoliopsida</taxon>
        <taxon>eudicotyledons</taxon>
        <taxon>Gunneridae</taxon>
        <taxon>Pentapetalae</taxon>
        <taxon>rosids</taxon>
        <taxon>fabids</taxon>
        <taxon>Fagales</taxon>
        <taxon>Fagaceae</taxon>
        <taxon>Castanea</taxon>
    </lineage>
</organism>
<protein>
    <submittedName>
        <fullName evidence="1">Uncharacterized protein</fullName>
    </submittedName>
</protein>
<dbReference type="OrthoDB" id="289913at2759"/>
<dbReference type="AlphaFoldDB" id="A0A8J4VC56"/>
<sequence length="67" mass="7527">MFSAPPAVYHERVKKGTDIFTGESSNGLAKIEKQSKSKQLRELRVKGSSLRFPLKSSIFGKEKTSKR</sequence>
<name>A0A8J4VC56_9ROSI</name>
<keyword evidence="2" id="KW-1185">Reference proteome</keyword>
<reference evidence="1" key="1">
    <citation type="submission" date="2020-03" db="EMBL/GenBank/DDBJ databases">
        <title>Castanea mollissima Vanexum genome sequencing.</title>
        <authorList>
            <person name="Staton M."/>
        </authorList>
    </citation>
    <scope>NUCLEOTIDE SEQUENCE</scope>
    <source>
        <tissue evidence="1">Leaf</tissue>
    </source>
</reference>
<evidence type="ECO:0000313" key="1">
    <source>
        <dbReference type="EMBL" id="KAF3942731.1"/>
    </source>
</evidence>
<gene>
    <name evidence="1" type="ORF">CMV_030642</name>
</gene>
<proteinExistence type="predicted"/>
<dbReference type="EMBL" id="JRKL02013427">
    <property type="protein sequence ID" value="KAF3942731.1"/>
    <property type="molecule type" value="Genomic_DNA"/>
</dbReference>
<accession>A0A8J4VC56</accession>
<dbReference type="Proteomes" id="UP000737018">
    <property type="component" value="Unassembled WGS sequence"/>
</dbReference>